<keyword evidence="2" id="KW-1185">Reference proteome</keyword>
<evidence type="ECO:0000313" key="1">
    <source>
        <dbReference type="EMBL" id="MCW8336700.1"/>
    </source>
</evidence>
<organism evidence="1 2">
    <name type="scientific">Vibrio paucivorans</name>
    <dbReference type="NCBI Taxonomy" id="2829489"/>
    <lineage>
        <taxon>Bacteria</taxon>
        <taxon>Pseudomonadati</taxon>
        <taxon>Pseudomonadota</taxon>
        <taxon>Gammaproteobacteria</taxon>
        <taxon>Vibrionales</taxon>
        <taxon>Vibrionaceae</taxon>
        <taxon>Vibrio</taxon>
    </lineage>
</organism>
<sequence length="282" mass="31249">DHYRLIPPKCFSVCLIFREAPRRENIMETLQEFKDWEITLSHTQAPRIDRVHIGLVQLSTDHSLEMDWAKLLGTQAGVFSSRVYYSSEMTPEALDQIATGISEASDLIATGLPMDVMAFGCTSASIIIGEEKVGQLLTKNRGDIPATNPWTAAQAAFRHLGARKIAVFSPYPTEVNFPLYNQLTAAGFEVCILGSLGIEKDTDITKISKASMLEALETILPESGADLVFMSCTNLRVLDHIQEIEDKFNIPVVCSNSAMFWHAMHLVDKKAQCPGYGKLLNL</sequence>
<dbReference type="InterPro" id="IPR026286">
    <property type="entry name" value="MaiA/AMDase"/>
</dbReference>
<gene>
    <name evidence="1" type="ORF">MD483_23130</name>
</gene>
<dbReference type="Pfam" id="PF17645">
    <property type="entry name" value="Amdase"/>
    <property type="match status" value="1"/>
</dbReference>
<accession>A0A9X3HUC0</accession>
<feature type="non-terminal residue" evidence="1">
    <location>
        <position position="1"/>
    </location>
</feature>
<dbReference type="Proteomes" id="UP001155586">
    <property type="component" value="Unassembled WGS sequence"/>
</dbReference>
<dbReference type="EMBL" id="JAKRRX010000357">
    <property type="protein sequence ID" value="MCW8336700.1"/>
    <property type="molecule type" value="Genomic_DNA"/>
</dbReference>
<dbReference type="PANTHER" id="PTHR40267:SF1">
    <property type="entry name" value="BLR3294 PROTEIN"/>
    <property type="match status" value="1"/>
</dbReference>
<reference evidence="1" key="1">
    <citation type="submission" date="2022-02" db="EMBL/GenBank/DDBJ databases">
        <title>Vibrio sp. nov., a new bacterium isolated from Bohai sea, China.</title>
        <authorList>
            <person name="Yuan Y."/>
        </authorList>
    </citation>
    <scope>NUCLEOTIDE SEQUENCE</scope>
    <source>
        <strain evidence="1">DBSS07</strain>
    </source>
</reference>
<evidence type="ECO:0008006" key="3">
    <source>
        <dbReference type="Google" id="ProtNLM"/>
    </source>
</evidence>
<proteinExistence type="predicted"/>
<evidence type="ECO:0000313" key="2">
    <source>
        <dbReference type="Proteomes" id="UP001155586"/>
    </source>
</evidence>
<dbReference type="AlphaFoldDB" id="A0A9X3HUC0"/>
<name>A0A9X3HUC0_9VIBR</name>
<dbReference type="PANTHER" id="PTHR40267">
    <property type="entry name" value="BLR3294 PROTEIN"/>
    <property type="match status" value="1"/>
</dbReference>
<comment type="caution">
    <text evidence="1">The sequence shown here is derived from an EMBL/GenBank/DDBJ whole genome shotgun (WGS) entry which is preliminary data.</text>
</comment>
<dbReference type="InterPro" id="IPR053714">
    <property type="entry name" value="Iso_Racemase_Enz_sf"/>
</dbReference>
<dbReference type="Gene3D" id="3.40.50.12500">
    <property type="match status" value="1"/>
</dbReference>
<protein>
    <recommendedName>
        <fullName evidence="3">Asp/Glu racemase</fullName>
    </recommendedName>
</protein>
<dbReference type="PIRSF" id="PIRSF015736">
    <property type="entry name" value="MI"/>
    <property type="match status" value="1"/>
</dbReference>